<dbReference type="RefSeq" id="WP_141845668.1">
    <property type="nucleotide sequence ID" value="NZ_BAAAPR010000018.1"/>
</dbReference>
<dbReference type="EMBL" id="VFMN01000001">
    <property type="protein sequence ID" value="TQJ11091.1"/>
    <property type="molecule type" value="Genomic_DNA"/>
</dbReference>
<organism evidence="3 4">
    <name type="scientific">Lapillicoccus jejuensis</name>
    <dbReference type="NCBI Taxonomy" id="402171"/>
    <lineage>
        <taxon>Bacteria</taxon>
        <taxon>Bacillati</taxon>
        <taxon>Actinomycetota</taxon>
        <taxon>Actinomycetes</taxon>
        <taxon>Micrococcales</taxon>
        <taxon>Intrasporangiaceae</taxon>
        <taxon>Lapillicoccus</taxon>
    </lineage>
</organism>
<dbReference type="InterPro" id="IPR011660">
    <property type="entry name" value="VapB-like"/>
</dbReference>
<proteinExistence type="predicted"/>
<evidence type="ECO:0000256" key="1">
    <source>
        <dbReference type="ARBA" id="ARBA00022649"/>
    </source>
</evidence>
<dbReference type="Pfam" id="PF07704">
    <property type="entry name" value="PSK_trans_fac"/>
    <property type="match status" value="1"/>
</dbReference>
<reference evidence="3 4" key="1">
    <citation type="submission" date="2019-06" db="EMBL/GenBank/DDBJ databases">
        <title>Sequencing the genomes of 1000 actinobacteria strains.</title>
        <authorList>
            <person name="Klenk H.-P."/>
        </authorList>
    </citation>
    <scope>NUCLEOTIDE SEQUENCE [LARGE SCALE GENOMIC DNA]</scope>
    <source>
        <strain evidence="3 4">DSM 18607</strain>
    </source>
</reference>
<protein>
    <submittedName>
        <fullName evidence="3">Antitoxin VapB</fullName>
    </submittedName>
</protein>
<accession>A0A542E6X7</accession>
<sequence>MAINIKRERVQELAREAAERTGRSQTDAIETALERYLAELAADGDDRELRIDELLARVDAEMTPQTRAALLSDDLYDADGLPR</sequence>
<gene>
    <name evidence="2" type="ORF">FB458_0008</name>
    <name evidence="3" type="ORF">FB458_4242</name>
</gene>
<dbReference type="EMBL" id="VFMN01000001">
    <property type="protein sequence ID" value="TQJ06964.1"/>
    <property type="molecule type" value="Genomic_DNA"/>
</dbReference>
<comment type="caution">
    <text evidence="3">The sequence shown here is derived from an EMBL/GenBank/DDBJ whole genome shotgun (WGS) entry which is preliminary data.</text>
</comment>
<evidence type="ECO:0000313" key="3">
    <source>
        <dbReference type="EMBL" id="TQJ11091.1"/>
    </source>
</evidence>
<evidence type="ECO:0000313" key="4">
    <source>
        <dbReference type="Proteomes" id="UP000317893"/>
    </source>
</evidence>
<dbReference type="OrthoDB" id="560250at2"/>
<name>A0A542E6X7_9MICO</name>
<dbReference type="Proteomes" id="UP000317893">
    <property type="component" value="Unassembled WGS sequence"/>
</dbReference>
<evidence type="ECO:0000313" key="2">
    <source>
        <dbReference type="EMBL" id="TQJ06964.1"/>
    </source>
</evidence>
<keyword evidence="4" id="KW-1185">Reference proteome</keyword>
<dbReference type="AlphaFoldDB" id="A0A542E6X7"/>
<keyword evidence="1" id="KW-1277">Toxin-antitoxin system</keyword>